<dbReference type="PROSITE" id="PS50893">
    <property type="entry name" value="ABC_TRANSPORTER_2"/>
    <property type="match status" value="1"/>
</dbReference>
<evidence type="ECO:0000313" key="6">
    <source>
        <dbReference type="EMBL" id="SDJ34964.1"/>
    </source>
</evidence>
<organism evidence="6 7">
    <name type="scientific">Halovenus aranensis</name>
    <dbReference type="NCBI Taxonomy" id="890420"/>
    <lineage>
        <taxon>Archaea</taxon>
        <taxon>Methanobacteriati</taxon>
        <taxon>Methanobacteriota</taxon>
        <taxon>Stenosarchaea group</taxon>
        <taxon>Halobacteria</taxon>
        <taxon>Halobacteriales</taxon>
        <taxon>Haloarculaceae</taxon>
        <taxon>Halovenus</taxon>
    </lineage>
</organism>
<dbReference type="PANTHER" id="PTHR42711:SF5">
    <property type="entry name" value="ABC TRANSPORTER ATP-BINDING PROTEIN NATA"/>
    <property type="match status" value="1"/>
</dbReference>
<evidence type="ECO:0000256" key="2">
    <source>
        <dbReference type="ARBA" id="ARBA00022448"/>
    </source>
</evidence>
<dbReference type="GO" id="GO:0005524">
    <property type="term" value="F:ATP binding"/>
    <property type="evidence" value="ECO:0007669"/>
    <property type="project" value="UniProtKB-KW"/>
</dbReference>
<evidence type="ECO:0000256" key="1">
    <source>
        <dbReference type="ARBA" id="ARBA00005417"/>
    </source>
</evidence>
<gene>
    <name evidence="6" type="ORF">SAMN05216226_102249</name>
</gene>
<evidence type="ECO:0000256" key="4">
    <source>
        <dbReference type="ARBA" id="ARBA00022840"/>
    </source>
</evidence>
<dbReference type="Gene3D" id="3.40.50.300">
    <property type="entry name" value="P-loop containing nucleotide triphosphate hydrolases"/>
    <property type="match status" value="1"/>
</dbReference>
<dbReference type="SUPFAM" id="SSF52540">
    <property type="entry name" value="P-loop containing nucleoside triphosphate hydrolases"/>
    <property type="match status" value="1"/>
</dbReference>
<dbReference type="InterPro" id="IPR050763">
    <property type="entry name" value="ABC_transporter_ATP-binding"/>
</dbReference>
<keyword evidence="3" id="KW-0547">Nucleotide-binding</keyword>
<dbReference type="STRING" id="890420.SAMN05216226_102249"/>
<reference evidence="6 7" key="1">
    <citation type="submission" date="2016-10" db="EMBL/GenBank/DDBJ databases">
        <authorList>
            <person name="de Groot N.N."/>
        </authorList>
    </citation>
    <scope>NUCLEOTIDE SEQUENCE [LARGE SCALE GENOMIC DNA]</scope>
    <source>
        <strain evidence="6 7">IBRC-M10015</strain>
    </source>
</reference>
<protein>
    <submittedName>
        <fullName evidence="6">ABC-2 type transport system ATP-binding protein</fullName>
    </submittedName>
</protein>
<dbReference type="EMBL" id="FNFC01000002">
    <property type="protein sequence ID" value="SDJ34964.1"/>
    <property type="molecule type" value="Genomic_DNA"/>
</dbReference>
<dbReference type="CDD" id="cd03230">
    <property type="entry name" value="ABC_DR_subfamily_A"/>
    <property type="match status" value="1"/>
</dbReference>
<keyword evidence="2" id="KW-0813">Transport</keyword>
<accession>A0A1G8T0M1</accession>
<dbReference type="InterPro" id="IPR003439">
    <property type="entry name" value="ABC_transporter-like_ATP-bd"/>
</dbReference>
<name>A0A1G8T0M1_9EURY</name>
<dbReference type="Proteomes" id="UP000198856">
    <property type="component" value="Unassembled WGS sequence"/>
</dbReference>
<dbReference type="RefSeq" id="WP_092699309.1">
    <property type="nucleotide sequence ID" value="NZ_FNFC01000002.1"/>
</dbReference>
<feature type="domain" description="ABC transporter" evidence="5">
    <location>
        <begin position="17"/>
        <end position="253"/>
    </location>
</feature>
<evidence type="ECO:0000256" key="3">
    <source>
        <dbReference type="ARBA" id="ARBA00022741"/>
    </source>
</evidence>
<dbReference type="SMART" id="SM00382">
    <property type="entry name" value="AAA"/>
    <property type="match status" value="1"/>
</dbReference>
<sequence>MAQTERKQATGTDDSLLRAAQVRKVYRGSAGEITAVDGISLDVSSGEVVGLLGPNGAGKTTLIKCCLGIVSPTDGEIIVNGADPFDSPRAAYRSVAAMLEGARNVYWRLTVRENLRFFAGLQGRRPTKVDGQCDRVLRRVGLTEKADEVARNLSRGMKQKLSLACVLIRDTPLLFLDEPTLGLDVEAKEDLKDEITRLADEEHRGLVVCSHDMDTIRDVCDRVVIVNDGRVVTRNKMDALLDAFQTSAYRLEFAETGDVRSGLDSFRTEWHGERLDVTVPDNKALYNLMEQLRACDAVVDSIETVQPDLGEIFLEITDETGQTAGRQCERDIFDGDADYTAGVKS</sequence>
<dbReference type="Pfam" id="PF00005">
    <property type="entry name" value="ABC_tran"/>
    <property type="match status" value="1"/>
</dbReference>
<evidence type="ECO:0000259" key="5">
    <source>
        <dbReference type="PROSITE" id="PS50893"/>
    </source>
</evidence>
<proteinExistence type="inferred from homology"/>
<dbReference type="InterPro" id="IPR027417">
    <property type="entry name" value="P-loop_NTPase"/>
</dbReference>
<dbReference type="GO" id="GO:0016887">
    <property type="term" value="F:ATP hydrolysis activity"/>
    <property type="evidence" value="ECO:0007669"/>
    <property type="project" value="InterPro"/>
</dbReference>
<keyword evidence="7" id="KW-1185">Reference proteome</keyword>
<keyword evidence="4 6" id="KW-0067">ATP-binding</keyword>
<dbReference type="AlphaFoldDB" id="A0A1G8T0M1"/>
<dbReference type="InterPro" id="IPR003593">
    <property type="entry name" value="AAA+_ATPase"/>
</dbReference>
<comment type="similarity">
    <text evidence="1">Belongs to the ABC transporter superfamily.</text>
</comment>
<evidence type="ECO:0000313" key="7">
    <source>
        <dbReference type="Proteomes" id="UP000198856"/>
    </source>
</evidence>
<dbReference type="PANTHER" id="PTHR42711">
    <property type="entry name" value="ABC TRANSPORTER ATP-BINDING PROTEIN"/>
    <property type="match status" value="1"/>
</dbReference>
<dbReference type="OrthoDB" id="87732at2157"/>